<dbReference type="EMBL" id="LELG01000041">
    <property type="protein sequence ID" value="KMQ80783.1"/>
    <property type="molecule type" value="Genomic_DNA"/>
</dbReference>
<evidence type="ECO:0000256" key="5">
    <source>
        <dbReference type="ARBA" id="ARBA00047942"/>
    </source>
</evidence>
<accession>A0ABR5HNX3</accession>
<dbReference type="EC" id="2.1.1.72" evidence="1"/>
<evidence type="ECO:0000259" key="6">
    <source>
        <dbReference type="Pfam" id="PF07669"/>
    </source>
</evidence>
<dbReference type="Proteomes" id="UP000242951">
    <property type="component" value="Unassembled WGS sequence"/>
</dbReference>
<evidence type="ECO:0000256" key="1">
    <source>
        <dbReference type="ARBA" id="ARBA00011900"/>
    </source>
</evidence>
<comment type="caution">
    <text evidence="7">The sequence shown here is derived from an EMBL/GenBank/DDBJ whole genome shotgun (WGS) entry which is preliminary data.</text>
</comment>
<evidence type="ECO:0000256" key="2">
    <source>
        <dbReference type="ARBA" id="ARBA00022603"/>
    </source>
</evidence>
<dbReference type="InterPro" id="IPR011639">
    <property type="entry name" value="MethylTrfase_TaqI-like_dom"/>
</dbReference>
<dbReference type="Pfam" id="PF07669">
    <property type="entry name" value="Eco57I"/>
    <property type="match status" value="1"/>
</dbReference>
<name>A0ABR5HNX3_9BURK</name>
<keyword evidence="2 7" id="KW-0489">Methyltransferase</keyword>
<dbReference type="InterPro" id="IPR029063">
    <property type="entry name" value="SAM-dependent_MTases_sf"/>
</dbReference>
<reference evidence="7 8" key="1">
    <citation type="submission" date="2015-06" db="EMBL/GenBank/DDBJ databases">
        <title>Comparative genomics of Burkholderia leaf nodule symbionts.</title>
        <authorList>
            <person name="Carlier A."/>
            <person name="Eberl L."/>
            <person name="Pinto-Carbo M."/>
        </authorList>
    </citation>
    <scope>NUCLEOTIDE SEQUENCE [LARGE SCALE GENOMIC DNA]</scope>
    <source>
        <strain evidence="7 8">UZHbot3</strain>
    </source>
</reference>
<organism evidence="7 8">
    <name type="scientific">Candidatus Burkholderia pumila</name>
    <dbReference type="NCBI Taxonomy" id="1090375"/>
    <lineage>
        <taxon>Bacteria</taxon>
        <taxon>Pseudomonadati</taxon>
        <taxon>Pseudomonadota</taxon>
        <taxon>Betaproteobacteria</taxon>
        <taxon>Burkholderiales</taxon>
        <taxon>Burkholderiaceae</taxon>
        <taxon>Burkholderia</taxon>
    </lineage>
</organism>
<feature type="domain" description="Type II methyltransferase M.TaqI-like" evidence="6">
    <location>
        <begin position="235"/>
        <end position="315"/>
    </location>
</feature>
<evidence type="ECO:0000256" key="3">
    <source>
        <dbReference type="ARBA" id="ARBA00022679"/>
    </source>
</evidence>
<dbReference type="Gene3D" id="3.40.50.150">
    <property type="entry name" value="Vaccinia Virus protein VP39"/>
    <property type="match status" value="1"/>
</dbReference>
<dbReference type="PRINTS" id="PR00507">
    <property type="entry name" value="N12N6MTFRASE"/>
</dbReference>
<gene>
    <name evidence="7" type="ORF">BPMI_02613</name>
</gene>
<proteinExistence type="predicted"/>
<dbReference type="GO" id="GO:0009007">
    <property type="term" value="F:site-specific DNA-methyltransferase (adenine-specific) activity"/>
    <property type="evidence" value="ECO:0007669"/>
    <property type="project" value="UniProtKB-EC"/>
</dbReference>
<evidence type="ECO:0000256" key="4">
    <source>
        <dbReference type="ARBA" id="ARBA00022691"/>
    </source>
</evidence>
<keyword evidence="4" id="KW-0949">S-adenosyl-L-methionine</keyword>
<keyword evidence="8" id="KW-1185">Reference proteome</keyword>
<comment type="catalytic activity">
    <reaction evidence="5">
        <text>a 2'-deoxyadenosine in DNA + S-adenosyl-L-methionine = an N(6)-methyl-2'-deoxyadenosine in DNA + S-adenosyl-L-homocysteine + H(+)</text>
        <dbReference type="Rhea" id="RHEA:15197"/>
        <dbReference type="Rhea" id="RHEA-COMP:12418"/>
        <dbReference type="Rhea" id="RHEA-COMP:12419"/>
        <dbReference type="ChEBI" id="CHEBI:15378"/>
        <dbReference type="ChEBI" id="CHEBI:57856"/>
        <dbReference type="ChEBI" id="CHEBI:59789"/>
        <dbReference type="ChEBI" id="CHEBI:90615"/>
        <dbReference type="ChEBI" id="CHEBI:90616"/>
        <dbReference type="EC" id="2.1.1.72"/>
    </reaction>
</comment>
<dbReference type="CDD" id="cd02440">
    <property type="entry name" value="AdoMet_MTases"/>
    <property type="match status" value="1"/>
</dbReference>
<evidence type="ECO:0000313" key="7">
    <source>
        <dbReference type="EMBL" id="KMQ80783.1"/>
    </source>
</evidence>
<dbReference type="InterPro" id="IPR050953">
    <property type="entry name" value="N4_N6_ade-DNA_methylase"/>
</dbReference>
<dbReference type="PANTHER" id="PTHR33841:SF1">
    <property type="entry name" value="DNA METHYLTRANSFERASE A"/>
    <property type="match status" value="1"/>
</dbReference>
<dbReference type="SUPFAM" id="SSF53335">
    <property type="entry name" value="S-adenosyl-L-methionine-dependent methyltransferases"/>
    <property type="match status" value="1"/>
</dbReference>
<dbReference type="InterPro" id="IPR002052">
    <property type="entry name" value="DNA_methylase_N6_adenine_CS"/>
</dbReference>
<protein>
    <recommendedName>
        <fullName evidence="1">site-specific DNA-methyltransferase (adenine-specific)</fullName>
        <ecNumber evidence="1">2.1.1.72</ecNumber>
    </recommendedName>
</protein>
<dbReference type="PROSITE" id="PS00092">
    <property type="entry name" value="N6_MTASE"/>
    <property type="match status" value="1"/>
</dbReference>
<keyword evidence="3 7" id="KW-0808">Transferase</keyword>
<sequence>MNKPARESWADSAVDPLTRYAACKAMARGYAESRKTEKTRLSHARAFCTAAIASYWETLCKRHKTTMKVRPMSLPVPVLAIDVQRTASDIGSLIAKFPVEDAGYLIGSIYTVMLPTALRSQLGAYYTPPPLVTRLLDLAEQAGFDFTHGTVIDPACGGGAFLAPVALRMWQKDKGASPEWTFRRIAKRLRGIEIDPFAAWMTRVLLEAALMPLCIAAKRRLPNVVTVADALRPEAVRTFDLVIGNPPYGRLMLDESLRNHYARSLYGHANLYGLFTDLAMRLAKPDGVVAYLTPTSFLGGQYFKALRQLLTEEMKPVAFDFIADRDGVFDDVLQETLLTAYTRKLQETVPIVSVLVPKGLNAAKVERIGQVTLTTTGDPWLLSRTVADASFSTTIELMPTRLSDLGYTVSTGQLVWNRHKTQLRTEASSDTLPLVWAESVTPQGFVFSADRRNHVPFICIREDQPHLIVRKSCVLVQRTTSKEQNRRLLAAVLPQKFLDKAAGAVVENHLNMVLAPSPKLAKVAPKTIDALLNTAAVDRAFRCISGSVAVSAYELNALPLPTIGQMVTLEKLIGKGASKQAIERTVAAYYGIVQT</sequence>
<dbReference type="GO" id="GO:0032259">
    <property type="term" value="P:methylation"/>
    <property type="evidence" value="ECO:0007669"/>
    <property type="project" value="UniProtKB-KW"/>
</dbReference>
<dbReference type="PANTHER" id="PTHR33841">
    <property type="entry name" value="DNA METHYLTRANSFERASE YEEA-RELATED"/>
    <property type="match status" value="1"/>
</dbReference>
<evidence type="ECO:0000313" key="8">
    <source>
        <dbReference type="Proteomes" id="UP000242951"/>
    </source>
</evidence>